<keyword evidence="8" id="KW-0472">Membrane</keyword>
<comment type="catalytic activity">
    <reaction evidence="7">
        <text>an acyl-CoA + a 1,2-diacyl-sn-glycerol = a triacyl-sn-glycerol + CoA</text>
        <dbReference type="Rhea" id="RHEA:10868"/>
        <dbReference type="ChEBI" id="CHEBI:17815"/>
        <dbReference type="ChEBI" id="CHEBI:57287"/>
        <dbReference type="ChEBI" id="CHEBI:58342"/>
        <dbReference type="ChEBI" id="CHEBI:64615"/>
        <dbReference type="EC" id="2.3.1.20"/>
    </reaction>
</comment>
<dbReference type="EMBL" id="ML122273">
    <property type="protein sequence ID" value="RPD58821.1"/>
    <property type="molecule type" value="Genomic_DNA"/>
</dbReference>
<dbReference type="OrthoDB" id="619536at2759"/>
<dbReference type="InterPro" id="IPR004255">
    <property type="entry name" value="O-acyltransferase_WSD1_N"/>
</dbReference>
<evidence type="ECO:0000259" key="9">
    <source>
        <dbReference type="Pfam" id="PF03007"/>
    </source>
</evidence>
<dbReference type="AlphaFoldDB" id="A0A5C2S572"/>
<gene>
    <name evidence="11" type="ORF">L227DRAFT_550208</name>
</gene>
<feature type="transmembrane region" description="Helical" evidence="8">
    <location>
        <begin position="269"/>
        <end position="292"/>
    </location>
</feature>
<evidence type="ECO:0000313" key="12">
    <source>
        <dbReference type="Proteomes" id="UP000313359"/>
    </source>
</evidence>
<protein>
    <submittedName>
        <fullName evidence="11">Uncharacterized protein</fullName>
    </submittedName>
</protein>
<evidence type="ECO:0000256" key="3">
    <source>
        <dbReference type="ARBA" id="ARBA00022679"/>
    </source>
</evidence>
<dbReference type="PANTHER" id="PTHR31650:SF1">
    <property type="entry name" value="WAX ESTER SYNTHASE_DIACYLGLYCEROL ACYLTRANSFERASE 4-RELATED"/>
    <property type="match status" value="1"/>
</dbReference>
<feature type="domain" description="O-acyltransferase WSD1 C-terminal" evidence="10">
    <location>
        <begin position="510"/>
        <end position="604"/>
    </location>
</feature>
<name>A0A5C2S572_9APHY</name>
<comment type="pathway">
    <text evidence="1">Glycerolipid metabolism; triacylglycerol biosynthesis.</text>
</comment>
<dbReference type="GO" id="GO:0047196">
    <property type="term" value="F:long-chain-alcohol O-fatty-acyltransferase activity"/>
    <property type="evidence" value="ECO:0007669"/>
    <property type="project" value="UniProtKB-EC"/>
</dbReference>
<dbReference type="GO" id="GO:0005886">
    <property type="term" value="C:plasma membrane"/>
    <property type="evidence" value="ECO:0007669"/>
    <property type="project" value="TreeGrafter"/>
</dbReference>
<evidence type="ECO:0000256" key="4">
    <source>
        <dbReference type="ARBA" id="ARBA00023315"/>
    </source>
</evidence>
<dbReference type="STRING" id="1328759.A0A5C2S572"/>
<dbReference type="UniPathway" id="UPA00282"/>
<dbReference type="PANTHER" id="PTHR31650">
    <property type="entry name" value="O-ACYLTRANSFERASE (WSD1-LIKE) FAMILY PROTEIN"/>
    <property type="match status" value="1"/>
</dbReference>
<organism evidence="11 12">
    <name type="scientific">Lentinus tigrinus ALCF2SS1-6</name>
    <dbReference type="NCBI Taxonomy" id="1328759"/>
    <lineage>
        <taxon>Eukaryota</taxon>
        <taxon>Fungi</taxon>
        <taxon>Dikarya</taxon>
        <taxon>Basidiomycota</taxon>
        <taxon>Agaricomycotina</taxon>
        <taxon>Agaricomycetes</taxon>
        <taxon>Polyporales</taxon>
        <taxon>Polyporaceae</taxon>
        <taxon>Lentinus</taxon>
    </lineage>
</organism>
<comment type="similarity">
    <text evidence="5">In the N-terminal section; belongs to the long-chain O-acyltransferase family.</text>
</comment>
<evidence type="ECO:0000256" key="2">
    <source>
        <dbReference type="ARBA" id="ARBA00005189"/>
    </source>
</evidence>
<comment type="pathway">
    <text evidence="2">Lipid metabolism.</text>
</comment>
<dbReference type="Pfam" id="PF03007">
    <property type="entry name" value="WS_DGAT_cat"/>
    <property type="match status" value="1"/>
</dbReference>
<proteinExistence type="inferred from homology"/>
<dbReference type="InterPro" id="IPR009721">
    <property type="entry name" value="O-acyltransferase_WSD1_C"/>
</dbReference>
<evidence type="ECO:0000256" key="5">
    <source>
        <dbReference type="ARBA" id="ARBA00024360"/>
    </source>
</evidence>
<evidence type="ECO:0000256" key="8">
    <source>
        <dbReference type="SAM" id="Phobius"/>
    </source>
</evidence>
<keyword evidence="8" id="KW-1133">Transmembrane helix</keyword>
<comment type="catalytic activity">
    <reaction evidence="6">
        <text>a long chain fatty alcohol + a fatty acyl-CoA = a long-chain alcohol wax ester + CoA</text>
        <dbReference type="Rhea" id="RHEA:38443"/>
        <dbReference type="ChEBI" id="CHEBI:17135"/>
        <dbReference type="ChEBI" id="CHEBI:57287"/>
        <dbReference type="ChEBI" id="CHEBI:77636"/>
        <dbReference type="ChEBI" id="CHEBI:235323"/>
        <dbReference type="EC" id="2.3.1.75"/>
    </reaction>
</comment>
<keyword evidence="8" id="KW-0812">Transmembrane</keyword>
<evidence type="ECO:0000256" key="6">
    <source>
        <dbReference type="ARBA" id="ARBA00047604"/>
    </source>
</evidence>
<reference evidence="11" key="1">
    <citation type="journal article" date="2018" name="Genome Biol. Evol.">
        <title>Genomics and development of Lentinus tigrinus, a white-rot wood-decaying mushroom with dimorphic fruiting bodies.</title>
        <authorList>
            <person name="Wu B."/>
            <person name="Xu Z."/>
            <person name="Knudson A."/>
            <person name="Carlson A."/>
            <person name="Chen N."/>
            <person name="Kovaka S."/>
            <person name="LaButti K."/>
            <person name="Lipzen A."/>
            <person name="Pennachio C."/>
            <person name="Riley R."/>
            <person name="Schakwitz W."/>
            <person name="Umezawa K."/>
            <person name="Ohm R.A."/>
            <person name="Grigoriev I.V."/>
            <person name="Nagy L.G."/>
            <person name="Gibbons J."/>
            <person name="Hibbett D."/>
        </authorList>
    </citation>
    <scope>NUCLEOTIDE SEQUENCE [LARGE SCALE GENOMIC DNA]</scope>
    <source>
        <strain evidence="11">ALCF2SS1-6</strain>
    </source>
</reference>
<evidence type="ECO:0000256" key="7">
    <source>
        <dbReference type="ARBA" id="ARBA00048109"/>
    </source>
</evidence>
<keyword evidence="12" id="KW-1185">Reference proteome</keyword>
<dbReference type="GO" id="GO:0004144">
    <property type="term" value="F:diacylglycerol O-acyltransferase activity"/>
    <property type="evidence" value="ECO:0007669"/>
    <property type="project" value="UniProtKB-EC"/>
</dbReference>
<dbReference type="Proteomes" id="UP000313359">
    <property type="component" value="Unassembled WGS sequence"/>
</dbReference>
<keyword evidence="4" id="KW-0012">Acyltransferase</keyword>
<sequence>MQAAHKRLAVNGHGVSPETPASYYYGEDADMQPPALEEVGEKLKRVGTVEEAVHRVADLVAREATERKQMIGGIDNFWLMLQDVTDFNAACTSVFIMREQVSVETMAEQCIRQAEKFPRYRQKLESVGRLLHGATFVDDPDYNIMNHIHVRRLPEPAGKKELEALVGEFIAEEWDLSRPLWDTIIVENYHDEDGVCAVIAKGHHTLSDGQGFVISQLFLTSYYDDLAQMMDGAADKLSKAKRGQLLPSEYSKSLKPLDPYSANHPLAPLLHVILALLFWLLYVFQTFLSVFLSTYQALRMVSTVLFTFWRVEMVTADQSSKRTPLREFSSSKTFSLQDVKHCQQAFSGPRPGYAVAGVPKDKRRNVKSKIGHVTLNDVVCSVMADVVGNIVASKPAPTTTWGKIRHTANKILPTPIGFFIPISIRQPGDWSMRNLSTGSDVFLKPAPTLSNDISIREIHEHIHKCRRELSLFKHSGWPKFCFHVMQLTGQAPILFPLSWFPKSKENNPLVKFMRKFVVKPFSDACLQSFTAILTNVPGPSKKPITMHGVEVAKWTAIPPQGGTGTIGIGIMSYAGGISIGVSADRVPGSQGVARRVCEEFERRFELYVARAKEVLDHQD</sequence>
<evidence type="ECO:0000256" key="1">
    <source>
        <dbReference type="ARBA" id="ARBA00004771"/>
    </source>
</evidence>
<feature type="domain" description="O-acyltransferase WSD1-like N-terminal" evidence="9">
    <location>
        <begin position="98"/>
        <end position="211"/>
    </location>
</feature>
<dbReference type="Pfam" id="PF06974">
    <property type="entry name" value="WS_DGAT_C"/>
    <property type="match status" value="1"/>
</dbReference>
<evidence type="ECO:0000259" key="10">
    <source>
        <dbReference type="Pfam" id="PF06974"/>
    </source>
</evidence>
<evidence type="ECO:0000313" key="11">
    <source>
        <dbReference type="EMBL" id="RPD58821.1"/>
    </source>
</evidence>
<dbReference type="InterPro" id="IPR045034">
    <property type="entry name" value="O-acyltransferase_WSD1-like"/>
</dbReference>
<dbReference type="GO" id="GO:0019432">
    <property type="term" value="P:triglyceride biosynthetic process"/>
    <property type="evidence" value="ECO:0007669"/>
    <property type="project" value="UniProtKB-UniPathway"/>
</dbReference>
<keyword evidence="3" id="KW-0808">Transferase</keyword>
<accession>A0A5C2S572</accession>